<evidence type="ECO:0000313" key="3">
    <source>
        <dbReference type="Proteomes" id="UP000838878"/>
    </source>
</evidence>
<dbReference type="Proteomes" id="UP000838878">
    <property type="component" value="Chromosome 2"/>
</dbReference>
<keyword evidence="3" id="KW-1185">Reference proteome</keyword>
<name>A0A8J9UJJ1_9NEOP</name>
<evidence type="ECO:0000256" key="1">
    <source>
        <dbReference type="SAM" id="MobiDB-lite"/>
    </source>
</evidence>
<feature type="non-terminal residue" evidence="2">
    <location>
        <position position="207"/>
    </location>
</feature>
<evidence type="ECO:0000313" key="2">
    <source>
        <dbReference type="EMBL" id="CAH0721491.1"/>
    </source>
</evidence>
<organism evidence="2 3">
    <name type="scientific">Brenthis ino</name>
    <name type="common">lesser marbled fritillary</name>
    <dbReference type="NCBI Taxonomy" id="405034"/>
    <lineage>
        <taxon>Eukaryota</taxon>
        <taxon>Metazoa</taxon>
        <taxon>Ecdysozoa</taxon>
        <taxon>Arthropoda</taxon>
        <taxon>Hexapoda</taxon>
        <taxon>Insecta</taxon>
        <taxon>Pterygota</taxon>
        <taxon>Neoptera</taxon>
        <taxon>Endopterygota</taxon>
        <taxon>Lepidoptera</taxon>
        <taxon>Glossata</taxon>
        <taxon>Ditrysia</taxon>
        <taxon>Papilionoidea</taxon>
        <taxon>Nymphalidae</taxon>
        <taxon>Heliconiinae</taxon>
        <taxon>Argynnini</taxon>
        <taxon>Brenthis</taxon>
    </lineage>
</organism>
<proteinExistence type="predicted"/>
<sequence>MPKRTKGEKLKYYKEKIRKLNEINNRRSIRRRIIQSESSDENSDVETQSQYKQNEGSLPRAVLIHDEIMERDVRMEAVDTPQVEMGTPEVASHPELTFEYLQALGDAVDEVPQYGEEIHSNLAQRPSPVPVEQGGGAYSTAGGDDDVSDATGIGGEHTTTAVASALQPSKQATCLSDASTLTQVEMYDDELLWITKRALKESRGRFQ</sequence>
<dbReference type="AlphaFoldDB" id="A0A8J9UJJ1"/>
<protein>
    <submittedName>
        <fullName evidence="2">Uncharacterized protein</fullName>
    </submittedName>
</protein>
<dbReference type="EMBL" id="OV170222">
    <property type="protein sequence ID" value="CAH0721491.1"/>
    <property type="molecule type" value="Genomic_DNA"/>
</dbReference>
<accession>A0A8J9UJJ1</accession>
<feature type="region of interest" description="Disordered" evidence="1">
    <location>
        <begin position="33"/>
        <end position="59"/>
    </location>
</feature>
<gene>
    <name evidence="2" type="ORF">BINO364_LOCUS7588</name>
</gene>
<feature type="compositionally biased region" description="Polar residues" evidence="1">
    <location>
        <begin position="45"/>
        <end position="56"/>
    </location>
</feature>
<reference evidence="2" key="1">
    <citation type="submission" date="2021-12" db="EMBL/GenBank/DDBJ databases">
        <authorList>
            <person name="Martin H S."/>
        </authorList>
    </citation>
    <scope>NUCLEOTIDE SEQUENCE</scope>
</reference>